<evidence type="ECO:0000313" key="2">
    <source>
        <dbReference type="Proteomes" id="UP000276133"/>
    </source>
</evidence>
<dbReference type="EMBL" id="REGN01000440">
    <property type="protein sequence ID" value="RNA41877.1"/>
    <property type="molecule type" value="Genomic_DNA"/>
</dbReference>
<proteinExistence type="predicted"/>
<feature type="non-terminal residue" evidence="1">
    <location>
        <position position="1"/>
    </location>
</feature>
<organism evidence="1 2">
    <name type="scientific">Brachionus plicatilis</name>
    <name type="common">Marine rotifer</name>
    <name type="synonym">Brachionus muelleri</name>
    <dbReference type="NCBI Taxonomy" id="10195"/>
    <lineage>
        <taxon>Eukaryota</taxon>
        <taxon>Metazoa</taxon>
        <taxon>Spiralia</taxon>
        <taxon>Gnathifera</taxon>
        <taxon>Rotifera</taxon>
        <taxon>Eurotatoria</taxon>
        <taxon>Monogononta</taxon>
        <taxon>Pseudotrocha</taxon>
        <taxon>Ploima</taxon>
        <taxon>Brachionidae</taxon>
        <taxon>Brachionus</taxon>
    </lineage>
</organism>
<name>A0A3M7T1Q3_BRAPC</name>
<reference evidence="1 2" key="1">
    <citation type="journal article" date="2018" name="Sci. Rep.">
        <title>Genomic signatures of local adaptation to the degree of environmental predictability in rotifers.</title>
        <authorList>
            <person name="Franch-Gras L."/>
            <person name="Hahn C."/>
            <person name="Garcia-Roger E.M."/>
            <person name="Carmona M.J."/>
            <person name="Serra M."/>
            <person name="Gomez A."/>
        </authorList>
    </citation>
    <scope>NUCLEOTIDE SEQUENCE [LARGE SCALE GENOMIC DNA]</scope>
    <source>
        <strain evidence="1">HYR1</strain>
    </source>
</reference>
<comment type="caution">
    <text evidence="1">The sequence shown here is derived from an EMBL/GenBank/DDBJ whole genome shotgun (WGS) entry which is preliminary data.</text>
</comment>
<evidence type="ECO:0000313" key="1">
    <source>
        <dbReference type="EMBL" id="RNA41877.1"/>
    </source>
</evidence>
<dbReference type="Proteomes" id="UP000276133">
    <property type="component" value="Unassembled WGS sequence"/>
</dbReference>
<sequence length="151" mass="17677">PYPTRVYDLGHLKKIPLKKLFAKNFRNFRPSLTFSESVLKSLGDAEGAQYSKRNKAYIKHSVTYQVKTKQDVALSFLPDYAFGGKLNYYFPIKKNSNLTNFKKILSLKKQQLFKGEKNAKRPKIRNDNFKNASSHFNMTKDEDQQFLLRPY</sequence>
<keyword evidence="2" id="KW-1185">Reference proteome</keyword>
<gene>
    <name evidence="1" type="ORF">BpHYR1_020986</name>
</gene>
<protein>
    <submittedName>
        <fullName evidence="1">Uncharacterized protein</fullName>
    </submittedName>
</protein>
<accession>A0A3M7T1Q3</accession>
<dbReference type="AlphaFoldDB" id="A0A3M7T1Q3"/>